<dbReference type="Pfam" id="PF00005">
    <property type="entry name" value="ABC_tran"/>
    <property type="match status" value="1"/>
</dbReference>
<evidence type="ECO:0000256" key="3">
    <source>
        <dbReference type="ARBA" id="ARBA00022840"/>
    </source>
</evidence>
<dbReference type="AlphaFoldDB" id="A0A0T7APX9"/>
<dbReference type="GO" id="GO:0016887">
    <property type="term" value="F:ATP hydrolysis activity"/>
    <property type="evidence" value="ECO:0007669"/>
    <property type="project" value="InterPro"/>
</dbReference>
<dbReference type="PANTHER" id="PTHR42939">
    <property type="entry name" value="ABC TRANSPORTER ATP-BINDING PROTEIN ALBC-RELATED"/>
    <property type="match status" value="1"/>
</dbReference>
<dbReference type="Gene3D" id="3.40.50.300">
    <property type="entry name" value="P-loop containing nucleotide triphosphate hydrolases"/>
    <property type="match status" value="1"/>
</dbReference>
<evidence type="ECO:0000256" key="1">
    <source>
        <dbReference type="ARBA" id="ARBA00022448"/>
    </source>
</evidence>
<evidence type="ECO:0000259" key="4">
    <source>
        <dbReference type="PROSITE" id="PS50893"/>
    </source>
</evidence>
<dbReference type="PROSITE" id="PS50893">
    <property type="entry name" value="ABC_TRANSPORTER_2"/>
    <property type="match status" value="1"/>
</dbReference>
<dbReference type="EMBL" id="AP014598">
    <property type="protein sequence ID" value="BAU19180.1"/>
    <property type="molecule type" value="Genomic_DNA"/>
</dbReference>
<evidence type="ECO:0000313" key="6">
    <source>
        <dbReference type="Proteomes" id="UP000217431"/>
    </source>
</evidence>
<dbReference type="InterPro" id="IPR003439">
    <property type="entry name" value="ABC_transporter-like_ATP-bd"/>
</dbReference>
<dbReference type="CDD" id="cd03230">
    <property type="entry name" value="ABC_DR_subfamily_A"/>
    <property type="match status" value="1"/>
</dbReference>
<feature type="domain" description="ABC transporter" evidence="4">
    <location>
        <begin position="3"/>
        <end position="234"/>
    </location>
</feature>
<reference evidence="5 6" key="1">
    <citation type="journal article" date="2016" name="DNA Res.">
        <title>The complete genome sequencing of Prevotella intermedia strain OMA14 and a subsequent fine-scale, intra-species genomic comparison reveal an unusual amplification of conjugative and mobile transposons and identify a novel Prevotella-lineage-specific repeat.</title>
        <authorList>
            <person name="Naito M."/>
            <person name="Ogura Y."/>
            <person name="Itoh T."/>
            <person name="Shoji M."/>
            <person name="Okamoto M."/>
            <person name="Hayashi T."/>
            <person name="Nakayama K."/>
        </authorList>
    </citation>
    <scope>NUCLEOTIDE SEQUENCE [LARGE SCALE GENOMIC DNA]</scope>
    <source>
        <strain evidence="5 6">OMA14</strain>
    </source>
</reference>
<dbReference type="SMART" id="SM00382">
    <property type="entry name" value="AAA"/>
    <property type="match status" value="1"/>
</dbReference>
<dbReference type="InterPro" id="IPR051782">
    <property type="entry name" value="ABC_Transporter_VariousFunc"/>
</dbReference>
<keyword evidence="1" id="KW-0813">Transport</keyword>
<dbReference type="GO" id="GO:0005524">
    <property type="term" value="F:ATP binding"/>
    <property type="evidence" value="ECO:0007669"/>
    <property type="project" value="UniProtKB-KW"/>
</dbReference>
<dbReference type="SUPFAM" id="SSF52540">
    <property type="entry name" value="P-loop containing nucleoside triphosphate hydrolases"/>
    <property type="match status" value="1"/>
</dbReference>
<keyword evidence="2" id="KW-0547">Nucleotide-binding</keyword>
<accession>A0A0T7APX9</accession>
<dbReference type="Proteomes" id="UP000217431">
    <property type="component" value="Chromosome II"/>
</dbReference>
<protein>
    <submittedName>
        <fullName evidence="5">Putative ABC transporter ATP-binding protein</fullName>
    </submittedName>
</protein>
<sequence length="234" mass="26267">MEIKIENLKKIYGQNTVIDIPELTLHKGELIGLVGNNGAGKTTLMRLILDLISANEGRVLSNGSPVNECFEWKKYTGSFIDKGFLIDYYTPEEFFDFVAGVYGIDDTTLAERLNSFESLMRDEIMGTGKLIRDFSEGNRQKIGIIGAMIVNPEILILDEPFNYLDPSSQINIARIIHEVNQQHGTTVLISSHNLNFISEICNRIILMEKGIILKDLTNAEEAAAKELQSYFEGM</sequence>
<organism evidence="5 6">
    <name type="scientific">Prevotella intermedia</name>
    <dbReference type="NCBI Taxonomy" id="28131"/>
    <lineage>
        <taxon>Bacteria</taxon>
        <taxon>Pseudomonadati</taxon>
        <taxon>Bacteroidota</taxon>
        <taxon>Bacteroidia</taxon>
        <taxon>Bacteroidales</taxon>
        <taxon>Prevotellaceae</taxon>
        <taxon>Prevotella</taxon>
    </lineage>
</organism>
<dbReference type="RefSeq" id="WP_096409241.1">
    <property type="nucleotide sequence ID" value="NZ_AP014598.1"/>
</dbReference>
<name>A0A0T7APX9_PREIN</name>
<dbReference type="PANTHER" id="PTHR42939:SF1">
    <property type="entry name" value="ABC TRANSPORTER ATP-BINDING PROTEIN ALBC-RELATED"/>
    <property type="match status" value="1"/>
</dbReference>
<keyword evidence="3 5" id="KW-0067">ATP-binding</keyword>
<proteinExistence type="predicted"/>
<evidence type="ECO:0000313" key="5">
    <source>
        <dbReference type="EMBL" id="BAU19180.1"/>
    </source>
</evidence>
<dbReference type="InterPro" id="IPR027417">
    <property type="entry name" value="P-loop_NTPase"/>
</dbReference>
<dbReference type="InterPro" id="IPR003593">
    <property type="entry name" value="AAA+_ATPase"/>
</dbReference>
<gene>
    <name evidence="5" type="ORF">PIOMA14_II_0676</name>
</gene>
<dbReference type="STRING" id="28131.BWX40_11395"/>
<evidence type="ECO:0000256" key="2">
    <source>
        <dbReference type="ARBA" id="ARBA00022741"/>
    </source>
</evidence>